<name>A0ABU0LC11_XANAG</name>
<accession>A0ABU0LC11</accession>
<keyword evidence="2" id="KW-1185">Reference proteome</keyword>
<proteinExistence type="predicted"/>
<gene>
    <name evidence="1" type="ORF">QOZ94_001450</name>
</gene>
<evidence type="ECO:0000313" key="1">
    <source>
        <dbReference type="EMBL" id="MDQ0504668.1"/>
    </source>
</evidence>
<protein>
    <submittedName>
        <fullName evidence="1">Uncharacterized protein</fullName>
    </submittedName>
</protein>
<sequence>MTVHATITEPTVALSGASEAVMIHVRFWPSAEIFTIDGKPDNLSPREWYNKLYLGYTQYYQTRANGRGFFRLPRPVFNALMSDIAA</sequence>
<dbReference type="EMBL" id="JAUSVY010000003">
    <property type="protein sequence ID" value="MDQ0504668.1"/>
    <property type="molecule type" value="Genomic_DNA"/>
</dbReference>
<organism evidence="1 2">
    <name type="scientific">Xanthobacter agilis</name>
    <dbReference type="NCBI Taxonomy" id="47492"/>
    <lineage>
        <taxon>Bacteria</taxon>
        <taxon>Pseudomonadati</taxon>
        <taxon>Pseudomonadota</taxon>
        <taxon>Alphaproteobacteria</taxon>
        <taxon>Hyphomicrobiales</taxon>
        <taxon>Xanthobacteraceae</taxon>
        <taxon>Xanthobacter</taxon>
    </lineage>
</organism>
<evidence type="ECO:0000313" key="2">
    <source>
        <dbReference type="Proteomes" id="UP001241747"/>
    </source>
</evidence>
<comment type="caution">
    <text evidence="1">The sequence shown here is derived from an EMBL/GenBank/DDBJ whole genome shotgun (WGS) entry which is preliminary data.</text>
</comment>
<dbReference type="Proteomes" id="UP001241747">
    <property type="component" value="Unassembled WGS sequence"/>
</dbReference>
<dbReference type="RefSeq" id="WP_237347746.1">
    <property type="nucleotide sequence ID" value="NZ_JABWGX010000049.1"/>
</dbReference>
<reference evidence="1 2" key="1">
    <citation type="submission" date="2023-07" db="EMBL/GenBank/DDBJ databases">
        <title>Genomic Encyclopedia of Type Strains, Phase IV (KMG-IV): sequencing the most valuable type-strain genomes for metagenomic binning, comparative biology and taxonomic classification.</title>
        <authorList>
            <person name="Goeker M."/>
        </authorList>
    </citation>
    <scope>NUCLEOTIDE SEQUENCE [LARGE SCALE GENOMIC DNA]</scope>
    <source>
        <strain evidence="1 2">DSM 3770</strain>
    </source>
</reference>